<dbReference type="InterPro" id="IPR003591">
    <property type="entry name" value="Leu-rich_rpt_typical-subtyp"/>
</dbReference>
<dbReference type="Pfam" id="PF13855">
    <property type="entry name" value="LRR_8"/>
    <property type="match status" value="2"/>
</dbReference>
<sequence length="527" mass="60963">MTYLIGGRSLQGVEIDQEEKHQDASDDYLSKSQGSSFSYLSSSSYSCSYLSSQSDKNDHTLMLRRQQLTSQVFIEQLTKVNFPQRVKTLDASRNYITELPLQLFYFKNITHLIMSCNSLTHIPPVIYKHLKHLQHLILSENEIESISKEMPLYLQELTTLILDGNRVQLLPNTINQWKKLRELRLGSEYGGNRIRCLPSLSEMHALVDLDISFNQIDTLLPGTFIGLTRLRNLNLSNNQLVHMPDSHLFQDCEALVTLDLSNNQLVKIPNHIVSDLDDLIRSHHLQLLDLSDNQLSVLSEELLDQSRQVHVILKGNPLTLYPYHQQDRNSESSRAFNQQVHTMLQAVNPVSTYIDIFQTFDLTTALQQDEQEESQNEEISDDSAPVLLYSLREIALRMLLSSNDYHTGSLLVPEHIQYDIHNKQKLCFYCQQPFFNEWINSVRLKTYHGYPSVMQQIKFCSYQCWHHYRDRLAQQALATQSQIQTQTLEYMEQHEHILEPGSFDWIMAAVMAASLQQEHADIIANQI</sequence>
<dbReference type="Pfam" id="PF00560">
    <property type="entry name" value="LRR_1"/>
    <property type="match status" value="2"/>
</dbReference>
<dbReference type="InterPro" id="IPR032675">
    <property type="entry name" value="LRR_dom_sf"/>
</dbReference>
<evidence type="ECO:0000256" key="2">
    <source>
        <dbReference type="ARBA" id="ARBA00022737"/>
    </source>
</evidence>
<keyword evidence="2" id="KW-0677">Repeat</keyword>
<organism evidence="3 4">
    <name type="scientific">Rhizopus stolonifer</name>
    <name type="common">Rhizopus nigricans</name>
    <dbReference type="NCBI Taxonomy" id="4846"/>
    <lineage>
        <taxon>Eukaryota</taxon>
        <taxon>Fungi</taxon>
        <taxon>Fungi incertae sedis</taxon>
        <taxon>Mucoromycota</taxon>
        <taxon>Mucoromycotina</taxon>
        <taxon>Mucoromycetes</taxon>
        <taxon>Mucorales</taxon>
        <taxon>Mucorineae</taxon>
        <taxon>Rhizopodaceae</taxon>
        <taxon>Rhizopus</taxon>
    </lineage>
</organism>
<dbReference type="Proteomes" id="UP000253551">
    <property type="component" value="Unassembled WGS sequence"/>
</dbReference>
<proteinExistence type="predicted"/>
<dbReference type="PANTHER" id="PTHR45752">
    <property type="entry name" value="LEUCINE-RICH REPEAT-CONTAINING"/>
    <property type="match status" value="1"/>
</dbReference>
<evidence type="ECO:0000256" key="1">
    <source>
        <dbReference type="ARBA" id="ARBA00022614"/>
    </source>
</evidence>
<comment type="caution">
    <text evidence="3">The sequence shown here is derived from an EMBL/GenBank/DDBJ whole genome shotgun (WGS) entry which is preliminary data.</text>
</comment>
<gene>
    <name evidence="3" type="ORF">CU098_006390</name>
</gene>
<dbReference type="OrthoDB" id="660555at2759"/>
<dbReference type="SMART" id="SM00369">
    <property type="entry name" value="LRR_TYP"/>
    <property type="match status" value="7"/>
</dbReference>
<dbReference type="AlphaFoldDB" id="A0A367KN20"/>
<evidence type="ECO:0000313" key="4">
    <source>
        <dbReference type="Proteomes" id="UP000253551"/>
    </source>
</evidence>
<dbReference type="EMBL" id="PJQM01000957">
    <property type="protein sequence ID" value="RCI03606.1"/>
    <property type="molecule type" value="Genomic_DNA"/>
</dbReference>
<name>A0A367KN20_RHIST</name>
<dbReference type="Gene3D" id="3.80.10.10">
    <property type="entry name" value="Ribonuclease Inhibitor"/>
    <property type="match status" value="2"/>
</dbReference>
<dbReference type="SMART" id="SM00364">
    <property type="entry name" value="LRR_BAC"/>
    <property type="match status" value="5"/>
</dbReference>
<dbReference type="PROSITE" id="PS51450">
    <property type="entry name" value="LRR"/>
    <property type="match status" value="4"/>
</dbReference>
<dbReference type="InterPro" id="IPR001611">
    <property type="entry name" value="Leu-rich_rpt"/>
</dbReference>
<keyword evidence="1" id="KW-0433">Leucine-rich repeat</keyword>
<accession>A0A367KN20</accession>
<dbReference type="InterPro" id="IPR050715">
    <property type="entry name" value="LRR-SigEffector_domain"/>
</dbReference>
<dbReference type="STRING" id="4846.A0A367KN20"/>
<dbReference type="SUPFAM" id="SSF52058">
    <property type="entry name" value="L domain-like"/>
    <property type="match status" value="1"/>
</dbReference>
<evidence type="ECO:0000313" key="3">
    <source>
        <dbReference type="EMBL" id="RCI03606.1"/>
    </source>
</evidence>
<dbReference type="PANTHER" id="PTHR45752:SF21">
    <property type="entry name" value="LEUCINE-RICH REPEAT-CONTAINING PROTEIN 63"/>
    <property type="match status" value="1"/>
</dbReference>
<protein>
    <submittedName>
        <fullName evidence="3">Uncharacterized protein</fullName>
    </submittedName>
</protein>
<keyword evidence="4" id="KW-1185">Reference proteome</keyword>
<reference evidence="3 4" key="1">
    <citation type="journal article" date="2018" name="G3 (Bethesda)">
        <title>Phylogenetic and Phylogenomic Definition of Rhizopus Species.</title>
        <authorList>
            <person name="Gryganskyi A.P."/>
            <person name="Golan J."/>
            <person name="Dolatabadi S."/>
            <person name="Mondo S."/>
            <person name="Robb S."/>
            <person name="Idnurm A."/>
            <person name="Muszewska A."/>
            <person name="Steczkiewicz K."/>
            <person name="Masonjones S."/>
            <person name="Liao H.L."/>
            <person name="Gajdeczka M.T."/>
            <person name="Anike F."/>
            <person name="Vuek A."/>
            <person name="Anishchenko I.M."/>
            <person name="Voigt K."/>
            <person name="de Hoog G.S."/>
            <person name="Smith M.E."/>
            <person name="Heitman J."/>
            <person name="Vilgalys R."/>
            <person name="Stajich J.E."/>
        </authorList>
    </citation>
    <scope>NUCLEOTIDE SEQUENCE [LARGE SCALE GENOMIC DNA]</scope>
    <source>
        <strain evidence="3 4">LSU 92-RS-03</strain>
    </source>
</reference>